<dbReference type="InterPro" id="IPR017804">
    <property type="entry name" value="MeTrfase_EgtD-like"/>
</dbReference>
<dbReference type="GO" id="GO:0052706">
    <property type="term" value="F:L-histidine N(alpha)-methyltransferase activity"/>
    <property type="evidence" value="ECO:0007669"/>
    <property type="project" value="UniProtKB-EC"/>
</dbReference>
<dbReference type="EC" id="2.1.1.44" evidence="4"/>
<protein>
    <submittedName>
        <fullName evidence="4">L-histidine N(Alpha)-methyltransferase</fullName>
        <ecNumber evidence="4">2.1.1.44</ecNumber>
    </submittedName>
</protein>
<dbReference type="AlphaFoldDB" id="A0A7S9LQX6"/>
<dbReference type="InterPro" id="IPR035094">
    <property type="entry name" value="EgtD"/>
</dbReference>
<dbReference type="PANTHER" id="PTHR43397">
    <property type="entry name" value="ERGOTHIONEINE BIOSYNTHESIS PROTEIN 1"/>
    <property type="match status" value="1"/>
</dbReference>
<evidence type="ECO:0000313" key="5">
    <source>
        <dbReference type="Proteomes" id="UP000594800"/>
    </source>
</evidence>
<dbReference type="NCBIfam" id="TIGR03438">
    <property type="entry name" value="egtD_ergothio"/>
    <property type="match status" value="1"/>
</dbReference>
<dbReference type="InterPro" id="IPR019257">
    <property type="entry name" value="MeTrfase_dom"/>
</dbReference>
<keyword evidence="1 4" id="KW-0489">Methyltransferase</keyword>
<reference evidence="4 5" key="1">
    <citation type="submission" date="2020-11" db="EMBL/GenBank/DDBJ databases">
        <title>Description of Pontivivens ytuae sp. nov. isolated from deep sea sediment of Mariana Trench.</title>
        <authorList>
            <person name="Wang Z."/>
            <person name="Sun Q.-L."/>
            <person name="Xu X.-D."/>
            <person name="Tang Y.-Z."/>
            <person name="Zhang J."/>
        </authorList>
    </citation>
    <scope>NUCLEOTIDE SEQUENCE [LARGE SCALE GENOMIC DNA]</scope>
    <source>
        <strain evidence="4 5">MT2928</strain>
    </source>
</reference>
<evidence type="ECO:0000256" key="2">
    <source>
        <dbReference type="ARBA" id="ARBA00022679"/>
    </source>
</evidence>
<name>A0A7S9LQX6_9RHOB</name>
<dbReference type="KEGG" id="poz:I0K15_17995"/>
<dbReference type="InterPro" id="IPR029063">
    <property type="entry name" value="SAM-dependent_MTases_sf"/>
</dbReference>
<dbReference type="Proteomes" id="UP000594800">
    <property type="component" value="Chromosome"/>
</dbReference>
<dbReference type="PANTHER" id="PTHR43397:SF1">
    <property type="entry name" value="ERGOTHIONEINE BIOSYNTHESIS PROTEIN 1"/>
    <property type="match status" value="1"/>
</dbReference>
<dbReference type="Pfam" id="PF10017">
    <property type="entry name" value="Methyltransf_33"/>
    <property type="match status" value="1"/>
</dbReference>
<dbReference type="PIRSF" id="PIRSF018005">
    <property type="entry name" value="UCP018005"/>
    <property type="match status" value="1"/>
</dbReference>
<dbReference type="EMBL" id="CP064942">
    <property type="protein sequence ID" value="QPH53649.1"/>
    <property type="molecule type" value="Genomic_DNA"/>
</dbReference>
<keyword evidence="2 4" id="KW-0808">Transferase</keyword>
<keyword evidence="5" id="KW-1185">Reference proteome</keyword>
<dbReference type="RefSeq" id="WP_196102858.1">
    <property type="nucleotide sequence ID" value="NZ_CP064942.1"/>
</dbReference>
<gene>
    <name evidence="4" type="primary">egtD</name>
    <name evidence="4" type="ORF">I0K15_17995</name>
</gene>
<dbReference type="Gene3D" id="3.40.50.150">
    <property type="entry name" value="Vaccinia Virus protein VP39"/>
    <property type="match status" value="1"/>
</dbReference>
<evidence type="ECO:0000256" key="1">
    <source>
        <dbReference type="ARBA" id="ARBA00022603"/>
    </source>
</evidence>
<sequence>MDGTLAPAPDFLASVLAGLGRAQKRLEAKWFYDAAGSALFEEITQLPEYYPTRTEAKILRESVGEIAARVPEGAALVELGSGASVKTRILLDHLTQLSAYLPMDISEAFLAEVAAGLARDYPALDIVPVAGDFMGDIAPPEQLAGVPKVAFFPGSTIGNLSEADAVDLLARVCGWDGIEGFILGMDRVKDAATLIAAYDDAAGVTARFNLNVLARINRELGGTFDLDAFRHEARWNGEAERIEMHLVAMRPLTARVGPAEFIFAEGESIHTENSHKYTRTRMEELAARGGWRVETVLSDADEMFSVVLLAPA</sequence>
<accession>A0A7S9LQX6</accession>
<organism evidence="4 5">
    <name type="scientific">Pontivivens ytuae</name>
    <dbReference type="NCBI Taxonomy" id="2789856"/>
    <lineage>
        <taxon>Bacteria</taxon>
        <taxon>Pseudomonadati</taxon>
        <taxon>Pseudomonadota</taxon>
        <taxon>Alphaproteobacteria</taxon>
        <taxon>Rhodobacterales</taxon>
        <taxon>Paracoccaceae</taxon>
        <taxon>Pontivivens</taxon>
    </lineage>
</organism>
<evidence type="ECO:0000313" key="4">
    <source>
        <dbReference type="EMBL" id="QPH53649.1"/>
    </source>
</evidence>
<dbReference type="InterPro" id="IPR051128">
    <property type="entry name" value="EgtD_Methyltrsf_superfamily"/>
</dbReference>
<feature type="domain" description="Histidine-specific methyltransferase SAM-dependent" evidence="3">
    <location>
        <begin position="13"/>
        <end position="310"/>
    </location>
</feature>
<proteinExistence type="predicted"/>
<evidence type="ECO:0000259" key="3">
    <source>
        <dbReference type="Pfam" id="PF10017"/>
    </source>
</evidence>
<dbReference type="GO" id="GO:0032259">
    <property type="term" value="P:methylation"/>
    <property type="evidence" value="ECO:0007669"/>
    <property type="project" value="UniProtKB-KW"/>
</dbReference>